<dbReference type="EMBL" id="HBIV01022390">
    <property type="protein sequence ID" value="CAE0664506.1"/>
    <property type="molecule type" value="Transcribed_RNA"/>
</dbReference>
<gene>
    <name evidence="2" type="ORF">LGLO00237_LOCUS16109</name>
</gene>
<evidence type="ECO:0000256" key="1">
    <source>
        <dbReference type="SAM" id="MobiDB-lite"/>
    </source>
</evidence>
<feature type="compositionally biased region" description="Polar residues" evidence="1">
    <location>
        <begin position="69"/>
        <end position="83"/>
    </location>
</feature>
<reference evidence="2" key="1">
    <citation type="submission" date="2021-01" db="EMBL/GenBank/DDBJ databases">
        <authorList>
            <person name="Corre E."/>
            <person name="Pelletier E."/>
            <person name="Niang G."/>
            <person name="Scheremetjew M."/>
            <person name="Finn R."/>
            <person name="Kale V."/>
            <person name="Holt S."/>
            <person name="Cochrane G."/>
            <person name="Meng A."/>
            <person name="Brown T."/>
            <person name="Cohen L."/>
        </authorList>
    </citation>
    <scope>NUCLEOTIDE SEQUENCE</scope>
    <source>
        <strain evidence="2">CCCM811</strain>
    </source>
</reference>
<feature type="compositionally biased region" description="Basic residues" evidence="1">
    <location>
        <begin position="182"/>
        <end position="195"/>
    </location>
</feature>
<feature type="region of interest" description="Disordered" evidence="1">
    <location>
        <begin position="1"/>
        <end position="213"/>
    </location>
</feature>
<feature type="region of interest" description="Disordered" evidence="1">
    <location>
        <begin position="281"/>
        <end position="300"/>
    </location>
</feature>
<proteinExistence type="predicted"/>
<protein>
    <submittedName>
        <fullName evidence="2">Uncharacterized protein</fullName>
    </submittedName>
</protein>
<organism evidence="2">
    <name type="scientific">Lotharella globosa</name>
    <dbReference type="NCBI Taxonomy" id="91324"/>
    <lineage>
        <taxon>Eukaryota</taxon>
        <taxon>Sar</taxon>
        <taxon>Rhizaria</taxon>
        <taxon>Cercozoa</taxon>
        <taxon>Chlorarachniophyceae</taxon>
        <taxon>Lotharella</taxon>
    </lineage>
</organism>
<name>A0A7S3YWX5_9EUKA</name>
<evidence type="ECO:0000313" key="2">
    <source>
        <dbReference type="EMBL" id="CAE0664506.1"/>
    </source>
</evidence>
<dbReference type="AlphaFoldDB" id="A0A7S3YWX5"/>
<sequence>MAAAAANTEKRSSSNAATPLSARLRSNRLAELCGGFDPVEDDFSSSSDPPEADPEREEDTQKKLRVSRRQQLASEREPSTTAAANRGRPRLKGDSSGSGSRSNAMRKRMVSDVLSRDSQSERVMLADPVHEDEDADGVGTVKEPTVDDDDDPLFPKRISPSPANDALSLSEHHSHDSPSTKNQHRHRYSPPKAKRRTEPLNLGGASSSAGGRRPEGIMEALIKGEDGEPLGWCALEMCVPDEQQEGASRIRVSKHSALAQSLGIAGYECTGVQRDSIRLRQREDEASSPPSSPSAPRRVGGVPRCTCGALAELCPGPIGEQWVCANGTCRFVLLRSDGEADDNLACG</sequence>
<accession>A0A7S3YWX5</accession>